<evidence type="ECO:0000259" key="1">
    <source>
        <dbReference type="PROSITE" id="PS00028"/>
    </source>
</evidence>
<dbReference type="EMBL" id="CP142732">
    <property type="protein sequence ID" value="WUR04181.1"/>
    <property type="molecule type" value="Genomic_DNA"/>
</dbReference>
<dbReference type="KEGG" id="vnx:VNE69_07247"/>
<proteinExistence type="predicted"/>
<accession>A0AAX4JDX9</accession>
<dbReference type="GeneID" id="90542003"/>
<keyword evidence="3" id="KW-1185">Reference proteome</keyword>
<dbReference type="AlphaFoldDB" id="A0AAX4JDX9"/>
<dbReference type="PROSITE" id="PS00028">
    <property type="entry name" value="ZINC_FINGER_C2H2_1"/>
    <property type="match status" value="1"/>
</dbReference>
<name>A0AAX4JDX9_9MICR</name>
<evidence type="ECO:0000313" key="2">
    <source>
        <dbReference type="EMBL" id="WUR04181.1"/>
    </source>
</evidence>
<evidence type="ECO:0000313" key="3">
    <source>
        <dbReference type="Proteomes" id="UP001334084"/>
    </source>
</evidence>
<sequence>MKCTACQVELVDNLKEHYKSDLHKLNVQRQMYHIPPISKEEFELEGASSDVSVDISLDTKEFSREIKNKNENKLKQKIVTEICLFCEKEESFEHYLEHDLNDNEISYLLNKTCYVCNEGFTNKPGLKKHLQDESHRTAVIKNKNLVLENGKIIYNRGRNIENEQIVRSAPRNTELINFKPKVENFEEKNQAEKNKLKTSMNMNSQKHFRPDWMQ</sequence>
<protein>
    <recommendedName>
        <fullName evidence="1">C2H2-type domain-containing protein</fullName>
    </recommendedName>
</protein>
<feature type="domain" description="C2H2-type" evidence="1">
    <location>
        <begin position="113"/>
        <end position="135"/>
    </location>
</feature>
<dbReference type="Proteomes" id="UP001334084">
    <property type="component" value="Chromosome 7"/>
</dbReference>
<dbReference type="InterPro" id="IPR013087">
    <property type="entry name" value="Znf_C2H2_type"/>
</dbReference>
<dbReference type="RefSeq" id="XP_065330326.1">
    <property type="nucleotide sequence ID" value="XM_065474254.1"/>
</dbReference>
<reference evidence="2" key="1">
    <citation type="journal article" date="2024" name="BMC Genomics">
        <title>Functional annotation of a divergent genome using sequence and structure-based similarity.</title>
        <authorList>
            <person name="Svedberg D."/>
            <person name="Winiger R.R."/>
            <person name="Berg A."/>
            <person name="Sharma H."/>
            <person name="Tellgren-Roth C."/>
            <person name="Debrunner-Vossbrinck B.A."/>
            <person name="Vossbrinck C.R."/>
            <person name="Barandun J."/>
        </authorList>
    </citation>
    <scope>NUCLEOTIDE SEQUENCE</scope>
    <source>
        <strain evidence="2">Illinois isolate</strain>
    </source>
</reference>
<organism evidence="2 3">
    <name type="scientific">Vairimorpha necatrix</name>
    <dbReference type="NCBI Taxonomy" id="6039"/>
    <lineage>
        <taxon>Eukaryota</taxon>
        <taxon>Fungi</taxon>
        <taxon>Fungi incertae sedis</taxon>
        <taxon>Microsporidia</taxon>
        <taxon>Nosematidae</taxon>
        <taxon>Vairimorpha</taxon>
    </lineage>
</organism>
<gene>
    <name evidence="2" type="ORF">VNE69_07247</name>
</gene>